<name>A0A803PL56_CANSA</name>
<proteinExistence type="predicted"/>
<dbReference type="Proteomes" id="UP000596661">
    <property type="component" value="Chromosome 5"/>
</dbReference>
<evidence type="ECO:0000313" key="1">
    <source>
        <dbReference type="EnsemblPlants" id="cds.evm.model.05.1394"/>
    </source>
</evidence>
<dbReference type="AlphaFoldDB" id="A0A803PL56"/>
<dbReference type="EMBL" id="UZAU01000535">
    <property type="status" value="NOT_ANNOTATED_CDS"/>
    <property type="molecule type" value="Genomic_DNA"/>
</dbReference>
<protein>
    <submittedName>
        <fullName evidence="1">Uncharacterized protein</fullName>
    </submittedName>
</protein>
<accession>A0A803PL56</accession>
<sequence>MALFEVIDVSSTFNAMIGRPALYNLKAVTSIYHLCLKFPIWNGVGSLRGVQKSTQHYYNVALSEGMKEKMPAKSSNQESGKEK</sequence>
<reference evidence="1" key="2">
    <citation type="submission" date="2021-03" db="UniProtKB">
        <authorList>
            <consortium name="EnsemblPlants"/>
        </authorList>
    </citation>
    <scope>IDENTIFICATION</scope>
</reference>
<dbReference type="Gramene" id="evm.model.05.1394">
    <property type="protein sequence ID" value="cds.evm.model.05.1394"/>
    <property type="gene ID" value="evm.TU.05.1394"/>
</dbReference>
<dbReference type="EnsemblPlants" id="evm.model.05.1394">
    <property type="protein sequence ID" value="cds.evm.model.05.1394"/>
    <property type="gene ID" value="evm.TU.05.1394"/>
</dbReference>
<evidence type="ECO:0000313" key="2">
    <source>
        <dbReference type="Proteomes" id="UP000596661"/>
    </source>
</evidence>
<reference evidence="1" key="1">
    <citation type="submission" date="2018-11" db="EMBL/GenBank/DDBJ databases">
        <authorList>
            <person name="Grassa J C."/>
        </authorList>
    </citation>
    <scope>NUCLEOTIDE SEQUENCE [LARGE SCALE GENOMIC DNA]</scope>
</reference>
<keyword evidence="2" id="KW-1185">Reference proteome</keyword>
<organism evidence="1 2">
    <name type="scientific">Cannabis sativa</name>
    <name type="common">Hemp</name>
    <name type="synonym">Marijuana</name>
    <dbReference type="NCBI Taxonomy" id="3483"/>
    <lineage>
        <taxon>Eukaryota</taxon>
        <taxon>Viridiplantae</taxon>
        <taxon>Streptophyta</taxon>
        <taxon>Embryophyta</taxon>
        <taxon>Tracheophyta</taxon>
        <taxon>Spermatophyta</taxon>
        <taxon>Magnoliopsida</taxon>
        <taxon>eudicotyledons</taxon>
        <taxon>Gunneridae</taxon>
        <taxon>Pentapetalae</taxon>
        <taxon>rosids</taxon>
        <taxon>fabids</taxon>
        <taxon>Rosales</taxon>
        <taxon>Cannabaceae</taxon>
        <taxon>Cannabis</taxon>
    </lineage>
</organism>